<organism evidence="1 2">
    <name type="scientific">Hathewaya histolytica</name>
    <name type="common">Clostridium histolyticum</name>
    <dbReference type="NCBI Taxonomy" id="1498"/>
    <lineage>
        <taxon>Bacteria</taxon>
        <taxon>Bacillati</taxon>
        <taxon>Bacillota</taxon>
        <taxon>Clostridia</taxon>
        <taxon>Eubacteriales</taxon>
        <taxon>Clostridiaceae</taxon>
        <taxon>Hathewaya</taxon>
    </lineage>
</organism>
<gene>
    <name evidence="1" type="ORF">NCTC503_01259</name>
</gene>
<dbReference type="AlphaFoldDB" id="A0A4U9RAE3"/>
<sequence length="104" mass="11899">MVGRPTESKNKVLHIWSKEEKGYLKKITPGHHYKEIQKLMNEKFNLSLTLNQIKGAIGRYKLNTGFNGQFKSGHIPFNKGLKGLTLGGKKHNLKRVINLIIIYL</sequence>
<dbReference type="RefSeq" id="WP_243117950.1">
    <property type="nucleotide sequence ID" value="NZ_CBCRUQ010000020.1"/>
</dbReference>
<dbReference type="Proteomes" id="UP000308489">
    <property type="component" value="Chromosome 1"/>
</dbReference>
<protein>
    <submittedName>
        <fullName evidence="1">Phage protein</fullName>
    </submittedName>
</protein>
<evidence type="ECO:0000313" key="1">
    <source>
        <dbReference type="EMBL" id="VTQ88554.1"/>
    </source>
</evidence>
<evidence type="ECO:0000313" key="2">
    <source>
        <dbReference type="Proteomes" id="UP000308489"/>
    </source>
</evidence>
<name>A0A4U9RAE3_HATHI</name>
<keyword evidence="2" id="KW-1185">Reference proteome</keyword>
<dbReference type="KEGG" id="hhw:NCTC503_01259"/>
<reference evidence="1 2" key="1">
    <citation type="submission" date="2019-05" db="EMBL/GenBank/DDBJ databases">
        <authorList>
            <consortium name="Pathogen Informatics"/>
        </authorList>
    </citation>
    <scope>NUCLEOTIDE SEQUENCE [LARGE SCALE GENOMIC DNA]</scope>
    <source>
        <strain evidence="1 2">NCTC503</strain>
    </source>
</reference>
<proteinExistence type="predicted"/>
<dbReference type="EMBL" id="LR590481">
    <property type="protein sequence ID" value="VTQ88554.1"/>
    <property type="molecule type" value="Genomic_DNA"/>
</dbReference>
<accession>A0A4U9RAE3</accession>